<dbReference type="InterPro" id="IPR003313">
    <property type="entry name" value="AraC-bd"/>
</dbReference>
<evidence type="ECO:0000256" key="1">
    <source>
        <dbReference type="ARBA" id="ARBA00023015"/>
    </source>
</evidence>
<dbReference type="SMART" id="SM00342">
    <property type="entry name" value="HTH_ARAC"/>
    <property type="match status" value="1"/>
</dbReference>
<organism evidence="5 6">
    <name type="scientific">Weissella coleopterorum</name>
    <dbReference type="NCBI Taxonomy" id="2714949"/>
    <lineage>
        <taxon>Bacteria</taxon>
        <taxon>Bacillati</taxon>
        <taxon>Bacillota</taxon>
        <taxon>Bacilli</taxon>
        <taxon>Lactobacillales</taxon>
        <taxon>Lactobacillaceae</taxon>
        <taxon>Weissella</taxon>
    </lineage>
</organism>
<dbReference type="InterPro" id="IPR009057">
    <property type="entry name" value="Homeodomain-like_sf"/>
</dbReference>
<dbReference type="GO" id="GO:0043565">
    <property type="term" value="F:sequence-specific DNA binding"/>
    <property type="evidence" value="ECO:0007669"/>
    <property type="project" value="InterPro"/>
</dbReference>
<dbReference type="EMBL" id="CP049888">
    <property type="protein sequence ID" value="QIL51254.1"/>
    <property type="molecule type" value="Genomic_DNA"/>
</dbReference>
<dbReference type="InterPro" id="IPR014710">
    <property type="entry name" value="RmlC-like_jellyroll"/>
</dbReference>
<protein>
    <submittedName>
        <fullName evidence="5">AraC family transcriptional regulator</fullName>
    </submittedName>
</protein>
<sequence length="277" mass="32202">MNIYCSAIKKYKNKMVIPIHKHKFHQILFVKSGLHEFMIDGTTYHANKNTLLGIPKNCEHTYTCLEKGNILDFKLNIASSDTVMFNTFFMEKINDGLDLTLLNQIYENLLNNRYHADQEIIFIKSIDLLLTLIKQKNTNIPVLPLDIEVNNDISTNIINYFETHFLDNPSMSEIAQHFNISVHEIDKIFLQDFGLSPKSLLQNIRLEYAREQLHQATSISYIANSIDMTLSHFSRTFKAKYGLSPKQYQQNYLANRNIQITFNTEFDISSEPKVVKK</sequence>
<dbReference type="Pfam" id="PF02311">
    <property type="entry name" value="AraC_binding"/>
    <property type="match status" value="1"/>
</dbReference>
<dbReference type="Gene3D" id="2.60.120.10">
    <property type="entry name" value="Jelly Rolls"/>
    <property type="match status" value="1"/>
</dbReference>
<dbReference type="Pfam" id="PF12833">
    <property type="entry name" value="HTH_18"/>
    <property type="match status" value="1"/>
</dbReference>
<accession>A0A6G8B1R4</accession>
<evidence type="ECO:0000256" key="3">
    <source>
        <dbReference type="ARBA" id="ARBA00023163"/>
    </source>
</evidence>
<keyword evidence="2" id="KW-0238">DNA-binding</keyword>
<dbReference type="PANTHER" id="PTHR43280:SF2">
    <property type="entry name" value="HTH-TYPE TRANSCRIPTIONAL REGULATOR EXSA"/>
    <property type="match status" value="1"/>
</dbReference>
<dbReference type="KEGG" id="wco:G7084_01735"/>
<keyword evidence="3" id="KW-0804">Transcription</keyword>
<evidence type="ECO:0000256" key="2">
    <source>
        <dbReference type="ARBA" id="ARBA00023125"/>
    </source>
</evidence>
<dbReference type="Proteomes" id="UP000500741">
    <property type="component" value="Chromosome"/>
</dbReference>
<dbReference type="InterPro" id="IPR011051">
    <property type="entry name" value="RmlC_Cupin_sf"/>
</dbReference>
<dbReference type="SUPFAM" id="SSF46689">
    <property type="entry name" value="Homeodomain-like"/>
    <property type="match status" value="1"/>
</dbReference>
<evidence type="ECO:0000313" key="5">
    <source>
        <dbReference type="EMBL" id="QIL51254.1"/>
    </source>
</evidence>
<dbReference type="PANTHER" id="PTHR43280">
    <property type="entry name" value="ARAC-FAMILY TRANSCRIPTIONAL REGULATOR"/>
    <property type="match status" value="1"/>
</dbReference>
<evidence type="ECO:0000259" key="4">
    <source>
        <dbReference type="PROSITE" id="PS01124"/>
    </source>
</evidence>
<reference evidence="5 6" key="1">
    <citation type="submission" date="2020-03" db="EMBL/GenBank/DDBJ databases">
        <title>Weissella sp. nov., isolated from Cybister lewisianus.</title>
        <authorList>
            <person name="Hyun D.-W."/>
            <person name="Bae J.-W."/>
        </authorList>
    </citation>
    <scope>NUCLEOTIDE SEQUENCE [LARGE SCALE GENOMIC DNA]</scope>
    <source>
        <strain evidence="5 6">HDW19</strain>
    </source>
</reference>
<dbReference type="SUPFAM" id="SSF51182">
    <property type="entry name" value="RmlC-like cupins"/>
    <property type="match status" value="1"/>
</dbReference>
<dbReference type="PROSITE" id="PS01124">
    <property type="entry name" value="HTH_ARAC_FAMILY_2"/>
    <property type="match status" value="1"/>
</dbReference>
<proteinExistence type="predicted"/>
<keyword evidence="1" id="KW-0805">Transcription regulation</keyword>
<dbReference type="InterPro" id="IPR018060">
    <property type="entry name" value="HTH_AraC"/>
</dbReference>
<feature type="domain" description="HTH araC/xylS-type" evidence="4">
    <location>
        <begin position="155"/>
        <end position="251"/>
    </location>
</feature>
<dbReference type="GO" id="GO:0003700">
    <property type="term" value="F:DNA-binding transcription factor activity"/>
    <property type="evidence" value="ECO:0007669"/>
    <property type="project" value="InterPro"/>
</dbReference>
<dbReference type="AlphaFoldDB" id="A0A6G8B1R4"/>
<name>A0A6G8B1R4_9LACO</name>
<evidence type="ECO:0000313" key="6">
    <source>
        <dbReference type="Proteomes" id="UP000500741"/>
    </source>
</evidence>
<keyword evidence="6" id="KW-1185">Reference proteome</keyword>
<gene>
    <name evidence="5" type="ORF">G7084_01735</name>
</gene>
<dbReference type="Gene3D" id="1.10.10.60">
    <property type="entry name" value="Homeodomain-like"/>
    <property type="match status" value="1"/>
</dbReference>